<dbReference type="InterPro" id="IPR016047">
    <property type="entry name" value="M23ase_b-sheet_dom"/>
</dbReference>
<dbReference type="AlphaFoldDB" id="A0A1Y2MQK7"/>
<organism evidence="2 3">
    <name type="scientific">Pseudonocardia autotrophica</name>
    <name type="common">Amycolata autotrophica</name>
    <name type="synonym">Nocardia autotrophica</name>
    <dbReference type="NCBI Taxonomy" id="2074"/>
    <lineage>
        <taxon>Bacteria</taxon>
        <taxon>Bacillati</taxon>
        <taxon>Actinomycetota</taxon>
        <taxon>Actinomycetes</taxon>
        <taxon>Pseudonocardiales</taxon>
        <taxon>Pseudonocardiaceae</taxon>
        <taxon>Pseudonocardia</taxon>
    </lineage>
</organism>
<keyword evidence="2" id="KW-0378">Hydrolase</keyword>
<dbReference type="Proteomes" id="UP000194360">
    <property type="component" value="Unassembled WGS sequence"/>
</dbReference>
<dbReference type="Gene3D" id="2.70.70.10">
    <property type="entry name" value="Glucose Permease (Domain IIA)"/>
    <property type="match status" value="1"/>
</dbReference>
<feature type="domain" description="M23ase beta-sheet core" evidence="1">
    <location>
        <begin position="219"/>
        <end position="314"/>
    </location>
</feature>
<evidence type="ECO:0000259" key="1">
    <source>
        <dbReference type="Pfam" id="PF01551"/>
    </source>
</evidence>
<name>A0A1Y2MQK7_PSEAH</name>
<dbReference type="PANTHER" id="PTHR21666">
    <property type="entry name" value="PEPTIDASE-RELATED"/>
    <property type="match status" value="1"/>
</dbReference>
<dbReference type="InterPro" id="IPR050570">
    <property type="entry name" value="Cell_wall_metabolism_enzyme"/>
</dbReference>
<dbReference type="SUPFAM" id="SSF51261">
    <property type="entry name" value="Duplicated hybrid motif"/>
    <property type="match status" value="1"/>
</dbReference>
<evidence type="ECO:0000313" key="2">
    <source>
        <dbReference type="EMBL" id="OSY36768.1"/>
    </source>
</evidence>
<dbReference type="InterPro" id="IPR011055">
    <property type="entry name" value="Dup_hybrid_motif"/>
</dbReference>
<dbReference type="EMBL" id="MIGB01000036">
    <property type="protein sequence ID" value="OSY36768.1"/>
    <property type="molecule type" value="Genomic_DNA"/>
</dbReference>
<gene>
    <name evidence="2" type="primary">envC</name>
    <name evidence="2" type="ORF">BG845_05204</name>
</gene>
<dbReference type="CDD" id="cd12797">
    <property type="entry name" value="M23_peptidase"/>
    <property type="match status" value="1"/>
</dbReference>
<evidence type="ECO:0000313" key="3">
    <source>
        <dbReference type="Proteomes" id="UP000194360"/>
    </source>
</evidence>
<dbReference type="STRING" id="2074.BG845_05204"/>
<keyword evidence="3" id="KW-1185">Reference proteome</keyword>
<comment type="caution">
    <text evidence="2">The sequence shown here is derived from an EMBL/GenBank/DDBJ whole genome shotgun (WGS) entry which is preliminary data.</text>
</comment>
<accession>A0A1Y2MQK7</accession>
<dbReference type="Pfam" id="PF01551">
    <property type="entry name" value="Peptidase_M23"/>
    <property type="match status" value="1"/>
</dbReference>
<protein>
    <submittedName>
        <fullName evidence="2">Murein hydrolase activator EnvC</fullName>
    </submittedName>
</protein>
<dbReference type="PANTHER" id="PTHR21666:SF270">
    <property type="entry name" value="MUREIN HYDROLASE ACTIVATOR ENVC"/>
    <property type="match status" value="1"/>
</dbReference>
<dbReference type="GO" id="GO:0004222">
    <property type="term" value="F:metalloendopeptidase activity"/>
    <property type="evidence" value="ECO:0007669"/>
    <property type="project" value="TreeGrafter"/>
</dbReference>
<proteinExistence type="predicted"/>
<reference evidence="2 3" key="1">
    <citation type="submission" date="2016-09" db="EMBL/GenBank/DDBJ databases">
        <title>Pseudonocardia autotrophica DSM535, a candidate organism with high potential of specific P450 cytochromes.</title>
        <authorList>
            <person name="Grumaz C."/>
            <person name="Vainshtein Y."/>
            <person name="Kirstahler P."/>
            <person name="Sohn K."/>
        </authorList>
    </citation>
    <scope>NUCLEOTIDE SEQUENCE [LARGE SCALE GENOMIC DNA]</scope>
    <source>
        <strain evidence="2 3">DSM 535</strain>
    </source>
</reference>
<sequence length="326" mass="31738">MARHRSPQGRPTSLGLLSPQFAVAGVGGLAGAFPSGPHVRRSRRAEDRSRYSVSTRIAAAVVAVGGIAGAAHASVGGGGLPAPVTGWLDGASAAFTGGSGAASAALPEAVPAAVPASTPIADPGTIAALATPAAGGASAAAQTVIAGAGVHSSAADAVDGAVASIAKVQEAAAEQARAAEAARAAGATGSLEQSPVAGGAVSIVSGRVTSGFGSRWGSQHMGLDIAAPIGTPINVPIAGTVISSGAASGFGMWVRVQHDDGTITVYGHINRSLVSVGERVTAGQQIAEVGNRGQSTGPHVHIEVVDPSGTKINPKPWLDARGFSYS</sequence>